<dbReference type="NCBIfam" id="TIGR04282">
    <property type="entry name" value="glyco_like_cofC"/>
    <property type="match status" value="1"/>
</dbReference>
<dbReference type="KEGG" id="crs:FQB35_11995"/>
<protein>
    <submittedName>
        <fullName evidence="1">Glycosyltransferase</fullName>
    </submittedName>
</protein>
<dbReference type="EMBL" id="CP042243">
    <property type="protein sequence ID" value="QEK12983.1"/>
    <property type="molecule type" value="Genomic_DNA"/>
</dbReference>
<evidence type="ECO:0000313" key="2">
    <source>
        <dbReference type="Proteomes" id="UP000324646"/>
    </source>
</evidence>
<gene>
    <name evidence="1" type="ORF">FQB35_11995</name>
</gene>
<dbReference type="InterPro" id="IPR018641">
    <property type="entry name" value="Trfase_1_rSAM/seldom-assoc"/>
</dbReference>
<sequence>MKALILMTRIPIPGKTKTRLMEILTGRECAEIHKCFLLDLFYVFEFLKDDIDIFLTYTPEDSLNKIKDMLPEYIQHFPQEGSKLGDRMSNAIGYVFKKGYDHVLLIGSDIPDIKVCEIKDAFEILKDKDICIGPTFDGGYYLIGMKKLYTELFHDSLKWGNKTVLEGTLDIANNLDLKVGIAAKHMDIDTKEDLFALKERIDNGSFDYKESPWNTINFVNRCWSDMDHVKRQAKG</sequence>
<dbReference type="OrthoDB" id="9810303at2"/>
<dbReference type="PANTHER" id="PTHR36529">
    <property type="entry name" value="SLL1095 PROTEIN"/>
    <property type="match status" value="1"/>
</dbReference>
<dbReference type="Proteomes" id="UP000324646">
    <property type="component" value="Chromosome"/>
</dbReference>
<keyword evidence="2" id="KW-1185">Reference proteome</keyword>
<name>A0A5C0SEW6_CRATE</name>
<dbReference type="InterPro" id="IPR029044">
    <property type="entry name" value="Nucleotide-diphossugar_trans"/>
</dbReference>
<keyword evidence="1" id="KW-0808">Transferase</keyword>
<dbReference type="GO" id="GO:0016740">
    <property type="term" value="F:transferase activity"/>
    <property type="evidence" value="ECO:0007669"/>
    <property type="project" value="UniProtKB-KW"/>
</dbReference>
<dbReference type="Pfam" id="PF09837">
    <property type="entry name" value="DUF2064"/>
    <property type="match status" value="1"/>
</dbReference>
<dbReference type="RefSeq" id="WP_148810119.1">
    <property type="nucleotide sequence ID" value="NZ_CP042243.1"/>
</dbReference>
<dbReference type="Gene3D" id="3.90.550.10">
    <property type="entry name" value="Spore Coat Polysaccharide Biosynthesis Protein SpsA, Chain A"/>
    <property type="match status" value="1"/>
</dbReference>
<dbReference type="PANTHER" id="PTHR36529:SF1">
    <property type="entry name" value="GLYCOSYLTRANSFERASE"/>
    <property type="match status" value="1"/>
</dbReference>
<dbReference type="AlphaFoldDB" id="A0A5C0SEW6"/>
<reference evidence="1 2" key="1">
    <citation type="submission" date="2019-07" db="EMBL/GenBank/DDBJ databases">
        <title>Complete genome of Crassaminicella thermophila SY095.</title>
        <authorList>
            <person name="Li X."/>
        </authorList>
    </citation>
    <scope>NUCLEOTIDE SEQUENCE [LARGE SCALE GENOMIC DNA]</scope>
    <source>
        <strain evidence="1 2">SY095</strain>
    </source>
</reference>
<dbReference type="SUPFAM" id="SSF53448">
    <property type="entry name" value="Nucleotide-diphospho-sugar transferases"/>
    <property type="match status" value="1"/>
</dbReference>
<organism evidence="1 2">
    <name type="scientific">Crassaminicella thermophila</name>
    <dbReference type="NCBI Taxonomy" id="2599308"/>
    <lineage>
        <taxon>Bacteria</taxon>
        <taxon>Bacillati</taxon>
        <taxon>Bacillota</taxon>
        <taxon>Clostridia</taxon>
        <taxon>Eubacteriales</taxon>
        <taxon>Clostridiaceae</taxon>
        <taxon>Crassaminicella</taxon>
    </lineage>
</organism>
<evidence type="ECO:0000313" key="1">
    <source>
        <dbReference type="EMBL" id="QEK12983.1"/>
    </source>
</evidence>
<accession>A0A5C0SEW6</accession>
<proteinExistence type="predicted"/>